<reference evidence="3" key="1">
    <citation type="journal article" date="2020" name="Stud. Mycol.">
        <title>101 Dothideomycetes genomes: a test case for predicting lifestyles and emergence of pathogens.</title>
        <authorList>
            <person name="Haridas S."/>
            <person name="Albert R."/>
            <person name="Binder M."/>
            <person name="Bloem J."/>
            <person name="Labutti K."/>
            <person name="Salamov A."/>
            <person name="Andreopoulos B."/>
            <person name="Baker S."/>
            <person name="Barry K."/>
            <person name="Bills G."/>
            <person name="Bluhm B."/>
            <person name="Cannon C."/>
            <person name="Castanera R."/>
            <person name="Culley D."/>
            <person name="Daum C."/>
            <person name="Ezra D."/>
            <person name="Gonzalez J."/>
            <person name="Henrissat B."/>
            <person name="Kuo A."/>
            <person name="Liang C."/>
            <person name="Lipzen A."/>
            <person name="Lutzoni F."/>
            <person name="Magnuson J."/>
            <person name="Mondo S."/>
            <person name="Nolan M."/>
            <person name="Ohm R."/>
            <person name="Pangilinan J."/>
            <person name="Park H.-J."/>
            <person name="Ramirez L."/>
            <person name="Alfaro M."/>
            <person name="Sun H."/>
            <person name="Tritt A."/>
            <person name="Yoshinaga Y."/>
            <person name="Zwiers L.-H."/>
            <person name="Turgeon B."/>
            <person name="Goodwin S."/>
            <person name="Spatafora J."/>
            <person name="Crous P."/>
            <person name="Grigoriev I."/>
        </authorList>
    </citation>
    <scope>NUCLEOTIDE SEQUENCE</scope>
    <source>
        <strain evidence="3">CBS 109.77</strain>
    </source>
</reference>
<name>A0A6A6WTV2_9PLEO</name>
<dbReference type="Pfam" id="PF13561">
    <property type="entry name" value="adh_short_C2"/>
    <property type="match status" value="1"/>
</dbReference>
<dbReference type="GO" id="GO:0016616">
    <property type="term" value="F:oxidoreductase activity, acting on the CH-OH group of donors, NAD or NADP as acceptor"/>
    <property type="evidence" value="ECO:0007669"/>
    <property type="project" value="TreeGrafter"/>
</dbReference>
<evidence type="ECO:0000313" key="4">
    <source>
        <dbReference type="Proteomes" id="UP000799757"/>
    </source>
</evidence>
<evidence type="ECO:0000256" key="2">
    <source>
        <dbReference type="ARBA" id="ARBA00022857"/>
    </source>
</evidence>
<dbReference type="InterPro" id="IPR020904">
    <property type="entry name" value="Sc_DH/Rdtase_CS"/>
</dbReference>
<dbReference type="InterPro" id="IPR036291">
    <property type="entry name" value="NAD(P)-bd_dom_sf"/>
</dbReference>
<dbReference type="CDD" id="cd05233">
    <property type="entry name" value="SDR_c"/>
    <property type="match status" value="1"/>
</dbReference>
<keyword evidence="4" id="KW-1185">Reference proteome</keyword>
<organism evidence="3 4">
    <name type="scientific">Melanomma pulvis-pyrius CBS 109.77</name>
    <dbReference type="NCBI Taxonomy" id="1314802"/>
    <lineage>
        <taxon>Eukaryota</taxon>
        <taxon>Fungi</taxon>
        <taxon>Dikarya</taxon>
        <taxon>Ascomycota</taxon>
        <taxon>Pezizomycotina</taxon>
        <taxon>Dothideomycetes</taxon>
        <taxon>Pleosporomycetidae</taxon>
        <taxon>Pleosporales</taxon>
        <taxon>Melanommataceae</taxon>
        <taxon>Melanomma</taxon>
    </lineage>
</organism>
<dbReference type="PROSITE" id="PS00061">
    <property type="entry name" value="ADH_SHORT"/>
    <property type="match status" value="1"/>
</dbReference>
<dbReference type="EMBL" id="MU002329">
    <property type="protein sequence ID" value="KAF2787354.1"/>
    <property type="molecule type" value="Genomic_DNA"/>
</dbReference>
<dbReference type="PRINTS" id="PR00080">
    <property type="entry name" value="SDRFAMILY"/>
</dbReference>
<gene>
    <name evidence="3" type="ORF">K505DRAFT_316859</name>
</gene>
<protein>
    <submittedName>
        <fullName evidence="3">Putative short chain type dehydrogenase</fullName>
    </submittedName>
</protein>
<accession>A0A6A6WTV2</accession>
<dbReference type="PANTHER" id="PTHR42760:SF124">
    <property type="entry name" value="SHORT-CHAIN DEHYDROGENASE_REDUCTASE"/>
    <property type="match status" value="1"/>
</dbReference>
<dbReference type="OrthoDB" id="417891at2759"/>
<sequence length="266" mass="28497">MPGRLDSKVAIITGASSGIGRATALAFAREGATVICSDIRESARPDMAETSELTTVQELEKLGTKCAFVKCDTSQAQEVEALVKRAVELYGRLDIIFNNAGISYEAATPKPIWDYPEDWWDKTIAVNQKGVFLGTKYAALQMKSQTPHANGDRGWIINVASVLGLNGTPGSVGYVASKHGVMGITKTAAWDCGEHRIHVNAICPGCTSSFCLRVRSDIHSRLESMHPFRGLGEAEDLARAAVFLASEDASWVSGIGLPVDGGYSCM</sequence>
<dbReference type="Proteomes" id="UP000799757">
    <property type="component" value="Unassembled WGS sequence"/>
</dbReference>
<evidence type="ECO:0000313" key="3">
    <source>
        <dbReference type="EMBL" id="KAF2787354.1"/>
    </source>
</evidence>
<dbReference type="Gene3D" id="3.40.50.720">
    <property type="entry name" value="NAD(P)-binding Rossmann-like Domain"/>
    <property type="match status" value="1"/>
</dbReference>
<keyword evidence="2" id="KW-0521">NADP</keyword>
<dbReference type="FunFam" id="3.40.50.720:FF:000084">
    <property type="entry name" value="Short-chain dehydrogenase reductase"/>
    <property type="match status" value="1"/>
</dbReference>
<dbReference type="SUPFAM" id="SSF51735">
    <property type="entry name" value="NAD(P)-binding Rossmann-fold domains"/>
    <property type="match status" value="1"/>
</dbReference>
<evidence type="ECO:0000256" key="1">
    <source>
        <dbReference type="ARBA" id="ARBA00006484"/>
    </source>
</evidence>
<proteinExistence type="inferred from homology"/>
<dbReference type="InterPro" id="IPR002347">
    <property type="entry name" value="SDR_fam"/>
</dbReference>
<dbReference type="AlphaFoldDB" id="A0A6A6WTV2"/>
<comment type="similarity">
    <text evidence="1">Belongs to the short-chain dehydrogenases/reductases (SDR) family.</text>
</comment>
<dbReference type="PANTHER" id="PTHR42760">
    <property type="entry name" value="SHORT-CHAIN DEHYDROGENASES/REDUCTASES FAMILY MEMBER"/>
    <property type="match status" value="1"/>
</dbReference>
<dbReference type="PRINTS" id="PR00081">
    <property type="entry name" value="GDHRDH"/>
</dbReference>